<dbReference type="InterPro" id="IPR051462">
    <property type="entry name" value="CBS_domain-containing"/>
</dbReference>
<evidence type="ECO:0000259" key="3">
    <source>
        <dbReference type="PROSITE" id="PS50042"/>
    </source>
</evidence>
<organism evidence="5 6">
    <name type="scientific">Granulosicoccus antarcticus IMCC3135</name>
    <dbReference type="NCBI Taxonomy" id="1192854"/>
    <lineage>
        <taxon>Bacteria</taxon>
        <taxon>Pseudomonadati</taxon>
        <taxon>Pseudomonadota</taxon>
        <taxon>Gammaproteobacteria</taxon>
        <taxon>Chromatiales</taxon>
        <taxon>Granulosicoccaceae</taxon>
        <taxon>Granulosicoccus</taxon>
    </lineage>
</organism>
<dbReference type="SUPFAM" id="SSF54631">
    <property type="entry name" value="CBS-domain pair"/>
    <property type="match status" value="1"/>
</dbReference>
<dbReference type="KEGG" id="gai:IMCC3135_31605"/>
<dbReference type="PROSITE" id="PS50042">
    <property type="entry name" value="CNMP_BINDING_3"/>
    <property type="match status" value="1"/>
</dbReference>
<dbReference type="Gene3D" id="3.10.580.10">
    <property type="entry name" value="CBS-domain"/>
    <property type="match status" value="1"/>
</dbReference>
<keyword evidence="2" id="KW-0129">CBS domain</keyword>
<dbReference type="SUPFAM" id="SSF51206">
    <property type="entry name" value="cAMP-binding domain-like"/>
    <property type="match status" value="1"/>
</dbReference>
<keyword evidence="6" id="KW-1185">Reference proteome</keyword>
<dbReference type="CDD" id="cd00038">
    <property type="entry name" value="CAP_ED"/>
    <property type="match status" value="1"/>
</dbReference>
<evidence type="ECO:0000259" key="4">
    <source>
        <dbReference type="PROSITE" id="PS51371"/>
    </source>
</evidence>
<gene>
    <name evidence="5" type="ORF">IMCC3135_31605</name>
</gene>
<dbReference type="InterPro" id="IPR018821">
    <property type="entry name" value="DUF294_put_nucleoTrafse_sb-bd"/>
</dbReference>
<dbReference type="Proteomes" id="UP000250079">
    <property type="component" value="Chromosome"/>
</dbReference>
<dbReference type="GO" id="GO:0008773">
    <property type="term" value="F:[protein-PII] uridylyltransferase activity"/>
    <property type="evidence" value="ECO:0007669"/>
    <property type="project" value="InterPro"/>
</dbReference>
<dbReference type="InterPro" id="IPR046342">
    <property type="entry name" value="CBS_dom_sf"/>
</dbReference>
<evidence type="ECO:0000256" key="2">
    <source>
        <dbReference type="PROSITE-ProRule" id="PRU00703"/>
    </source>
</evidence>
<dbReference type="Pfam" id="PF10335">
    <property type="entry name" value="DUF294_C"/>
    <property type="match status" value="1"/>
</dbReference>
<evidence type="ECO:0000313" key="6">
    <source>
        <dbReference type="Proteomes" id="UP000250079"/>
    </source>
</evidence>
<evidence type="ECO:0000313" key="5">
    <source>
        <dbReference type="EMBL" id="ASJ76368.1"/>
    </source>
</evidence>
<sequence length="622" mass="69549">MQLSTFHRLQHVTPFDNLPDASLTELCSSAILHSIAAGDRIIEGDTMNPAYPVFIILSGRVRLVESEQQMTVRHLRANEVFGHFAMLRKLPPPYRAEISRAAVILEIKHTALLTLFARHPVFAAWFQADLRRFERELGAFDDVAGSRFLFGQRLVELANGPVMVCSPTLPIRDVARLMAKHDSDCVVINSDQGPVGLVSDSDLRTQVVAAGLSSELPVSTIMKPDPLTIRARASVFDGMMAMEDRNWRHLVLLDDNGALQGVVSDTDLARVLLNSPTALRRRVEQADNGQELRKLRSAADQMIVTLYRRGVRAEDLLQINTRFNDAMTVRILDIVSAQLDAPPSGLTWCWLSLGSEGRGEMGLRTDQDNAIIYDSDAPEQANTWLARLAEAANDMLDVAGIARCEAGIMASNSAMRHDLNGWSHIIKEWMSDTDESHLLWISALTDCRPIYGDGKLCGDLRTEIVRIVSERRHFLPMLAREALEPGLPVRHFPSPRLKGFKADEGMALNLKLHGTHLVTHAARLFCLDGGWLEQTGTGERLAWLLEHDPKLHDTAREAMVAYGLFADLRLSWHVDQTSRGEELSDVMPLVKVGETRKRLLMGAYQTVEEIRQRIRTQFSTRS</sequence>
<keyword evidence="1" id="KW-0677">Repeat</keyword>
<dbReference type="PANTHER" id="PTHR48108">
    <property type="entry name" value="CBS DOMAIN-CONTAINING PROTEIN CBSX2, CHLOROPLASTIC"/>
    <property type="match status" value="1"/>
</dbReference>
<dbReference type="AlphaFoldDB" id="A0A2Z2P269"/>
<reference evidence="5 6" key="1">
    <citation type="submission" date="2016-12" db="EMBL/GenBank/DDBJ databases">
        <authorList>
            <person name="Song W.-J."/>
            <person name="Kurnit D.M."/>
        </authorList>
    </citation>
    <scope>NUCLEOTIDE SEQUENCE [LARGE SCALE GENOMIC DNA]</scope>
    <source>
        <strain evidence="5 6">IMCC3135</strain>
    </source>
</reference>
<name>A0A2Z2P269_9GAMM</name>
<dbReference type="Gene3D" id="2.60.120.10">
    <property type="entry name" value="Jelly Rolls"/>
    <property type="match status" value="1"/>
</dbReference>
<dbReference type="SUPFAM" id="SSF81301">
    <property type="entry name" value="Nucleotidyltransferase"/>
    <property type="match status" value="1"/>
</dbReference>
<dbReference type="PROSITE" id="PS51371">
    <property type="entry name" value="CBS"/>
    <property type="match status" value="2"/>
</dbReference>
<dbReference type="Pfam" id="PF00571">
    <property type="entry name" value="CBS"/>
    <property type="match status" value="2"/>
</dbReference>
<feature type="domain" description="CBS" evidence="4">
    <location>
        <begin position="158"/>
        <end position="214"/>
    </location>
</feature>
<dbReference type="CDD" id="cd05401">
    <property type="entry name" value="NT_GlnE_GlnD_like"/>
    <property type="match status" value="1"/>
</dbReference>
<dbReference type="PANTHER" id="PTHR48108:SF26">
    <property type="entry name" value="CBS DOMAIN-CONTAINING PROTEIN DDB_G0289609"/>
    <property type="match status" value="1"/>
</dbReference>
<dbReference type="InterPro" id="IPR018490">
    <property type="entry name" value="cNMP-bd_dom_sf"/>
</dbReference>
<evidence type="ECO:0008006" key="7">
    <source>
        <dbReference type="Google" id="ProtNLM"/>
    </source>
</evidence>
<dbReference type="EMBL" id="CP018632">
    <property type="protein sequence ID" value="ASJ76368.1"/>
    <property type="molecule type" value="Genomic_DNA"/>
</dbReference>
<accession>A0A2Z2P269</accession>
<feature type="domain" description="CBS" evidence="4">
    <location>
        <begin position="222"/>
        <end position="279"/>
    </location>
</feature>
<dbReference type="Pfam" id="PF00027">
    <property type="entry name" value="cNMP_binding"/>
    <property type="match status" value="1"/>
</dbReference>
<proteinExistence type="predicted"/>
<dbReference type="InterPro" id="IPR000595">
    <property type="entry name" value="cNMP-bd_dom"/>
</dbReference>
<dbReference type="SMART" id="SM00116">
    <property type="entry name" value="CBS"/>
    <property type="match status" value="2"/>
</dbReference>
<feature type="domain" description="Cyclic nucleotide-binding" evidence="3">
    <location>
        <begin position="53"/>
        <end position="115"/>
    </location>
</feature>
<evidence type="ECO:0000256" key="1">
    <source>
        <dbReference type="ARBA" id="ARBA00022737"/>
    </source>
</evidence>
<protein>
    <recommendedName>
        <fullName evidence="7">CBS domain-containing protein</fullName>
    </recommendedName>
</protein>
<dbReference type="InterPro" id="IPR043519">
    <property type="entry name" value="NT_sf"/>
</dbReference>
<dbReference type="Pfam" id="PF03445">
    <property type="entry name" value="DUF294"/>
    <property type="match status" value="1"/>
</dbReference>
<dbReference type="InterPro" id="IPR000644">
    <property type="entry name" value="CBS_dom"/>
</dbReference>
<dbReference type="InterPro" id="IPR005105">
    <property type="entry name" value="GlnD_Uridyltrans_N"/>
</dbReference>
<dbReference type="InterPro" id="IPR014710">
    <property type="entry name" value="RmlC-like_jellyroll"/>
</dbReference>